<dbReference type="Proteomes" id="UP001150925">
    <property type="component" value="Unassembled WGS sequence"/>
</dbReference>
<keyword evidence="4" id="KW-1133">Transmembrane helix</keyword>
<comment type="similarity">
    <text evidence="1">Belongs to the glycosyltransferase 25 family.</text>
</comment>
<keyword evidence="4" id="KW-0812">Transmembrane</keyword>
<dbReference type="Pfam" id="PF01755">
    <property type="entry name" value="Glyco_transf_25"/>
    <property type="match status" value="1"/>
</dbReference>
<dbReference type="GO" id="GO:0016740">
    <property type="term" value="F:transferase activity"/>
    <property type="evidence" value="ECO:0007669"/>
    <property type="project" value="UniProtKB-KW"/>
</dbReference>
<dbReference type="EMBL" id="JANBPY010001321">
    <property type="protein sequence ID" value="KAJ1960533.1"/>
    <property type="molecule type" value="Genomic_DNA"/>
</dbReference>
<feature type="domain" description="Glycosyl transferase family 25" evidence="5">
    <location>
        <begin position="123"/>
        <end position="283"/>
    </location>
</feature>
<dbReference type="PANTHER" id="PTHR10730">
    <property type="entry name" value="PROCOLLAGEN-LYSINE,2-OXOGLUTARATE 5-DIOXYGENASE/GLYCOSYLTRANSFERASE 25 FAMILY MEMBER"/>
    <property type="match status" value="1"/>
</dbReference>
<evidence type="ECO:0000256" key="3">
    <source>
        <dbReference type="ARBA" id="ARBA00022679"/>
    </source>
</evidence>
<evidence type="ECO:0000256" key="4">
    <source>
        <dbReference type="SAM" id="Phobius"/>
    </source>
</evidence>
<proteinExistence type="inferred from homology"/>
<dbReference type="OrthoDB" id="47375at2759"/>
<sequence length="355" mass="39231">MSKEEYHLVEESQDVDLHQAQAGARRRTTRRYLFLALGVFSLVGLLIVGANVHLTKQQAREADNVAEIGLAASSSGTNVTTGVPTATPAASSLEITEEQDEVEMGHSSPLNRVGMHTRLGTDKVYLLNLPQRKDRLRSMELLLELLHVQFTVFPATDKEEVKSESLWINGKTGLRDAQLACWKSHMRIYEDVANDPSIDTALILEDDVDIHLDIANKVQLALDAAKSQAWDMLYVGHCSGFEGHKENVLNATAHLYKAEYPVCSHGYMVSKQGAKKLLQEMAVPRGPLDLHIVSLTKSHKINALALSPPLITQYHFQGDSSDINADGKNGMTGGSLYFSSQRRVKLYDIDIAKDD</sequence>
<keyword evidence="3" id="KW-0808">Transferase</keyword>
<comment type="caution">
    <text evidence="6">The sequence shown here is derived from an EMBL/GenBank/DDBJ whole genome shotgun (WGS) entry which is preliminary data.</text>
</comment>
<evidence type="ECO:0000313" key="7">
    <source>
        <dbReference type="Proteomes" id="UP001150925"/>
    </source>
</evidence>
<accession>A0A9W8E6D1</accession>
<reference evidence="6" key="1">
    <citation type="submission" date="2022-07" db="EMBL/GenBank/DDBJ databases">
        <title>Phylogenomic reconstructions and comparative analyses of Kickxellomycotina fungi.</title>
        <authorList>
            <person name="Reynolds N.K."/>
            <person name="Stajich J.E."/>
            <person name="Barry K."/>
            <person name="Grigoriev I.V."/>
            <person name="Crous P."/>
            <person name="Smith M.E."/>
        </authorList>
    </citation>
    <scope>NUCLEOTIDE SEQUENCE</scope>
    <source>
        <strain evidence="6">RSA 1196</strain>
    </source>
</reference>
<protein>
    <recommendedName>
        <fullName evidence="5">Glycosyl transferase family 25 domain-containing protein</fullName>
    </recommendedName>
</protein>
<feature type="transmembrane region" description="Helical" evidence="4">
    <location>
        <begin position="32"/>
        <end position="54"/>
    </location>
</feature>
<evidence type="ECO:0000259" key="5">
    <source>
        <dbReference type="Pfam" id="PF01755"/>
    </source>
</evidence>
<dbReference type="InterPro" id="IPR002654">
    <property type="entry name" value="Glyco_trans_25"/>
</dbReference>
<evidence type="ECO:0000313" key="6">
    <source>
        <dbReference type="EMBL" id="KAJ1960533.1"/>
    </source>
</evidence>
<gene>
    <name evidence="6" type="ORF">IWQ62_004196</name>
</gene>
<dbReference type="CDD" id="cd06532">
    <property type="entry name" value="Glyco_transf_25"/>
    <property type="match status" value="1"/>
</dbReference>
<keyword evidence="4" id="KW-0472">Membrane</keyword>
<evidence type="ECO:0000256" key="1">
    <source>
        <dbReference type="ARBA" id="ARBA00006721"/>
    </source>
</evidence>
<keyword evidence="7" id="KW-1185">Reference proteome</keyword>
<dbReference type="AlphaFoldDB" id="A0A9W8E6D1"/>
<name>A0A9W8E6D1_9FUNG</name>
<dbReference type="InterPro" id="IPR050757">
    <property type="entry name" value="Collagen_mod_GT25"/>
</dbReference>
<dbReference type="PANTHER" id="PTHR10730:SF53">
    <property type="entry name" value="GLYCOSYLTRANSFERASE 25 FAMILY MEMBER"/>
    <property type="match status" value="1"/>
</dbReference>
<keyword evidence="2" id="KW-0328">Glycosyltransferase</keyword>
<organism evidence="6 7">
    <name type="scientific">Dispira parvispora</name>
    <dbReference type="NCBI Taxonomy" id="1520584"/>
    <lineage>
        <taxon>Eukaryota</taxon>
        <taxon>Fungi</taxon>
        <taxon>Fungi incertae sedis</taxon>
        <taxon>Zoopagomycota</taxon>
        <taxon>Kickxellomycotina</taxon>
        <taxon>Dimargaritomycetes</taxon>
        <taxon>Dimargaritales</taxon>
        <taxon>Dimargaritaceae</taxon>
        <taxon>Dispira</taxon>
    </lineage>
</organism>
<evidence type="ECO:0000256" key="2">
    <source>
        <dbReference type="ARBA" id="ARBA00022676"/>
    </source>
</evidence>